<keyword evidence="9" id="KW-1185">Reference proteome</keyword>
<dbReference type="GO" id="GO:0016020">
    <property type="term" value="C:membrane"/>
    <property type="evidence" value="ECO:0007669"/>
    <property type="project" value="UniProtKB-SubCell"/>
</dbReference>
<accession>A0A8H3ETK9</accession>
<feature type="domain" description="Rhodopsin" evidence="7">
    <location>
        <begin position="36"/>
        <end position="278"/>
    </location>
</feature>
<dbReference type="PANTHER" id="PTHR33048">
    <property type="entry name" value="PTH11-LIKE INTEGRAL MEMBRANE PROTEIN (AFU_ORTHOLOGUE AFUA_5G11245)"/>
    <property type="match status" value="1"/>
</dbReference>
<evidence type="ECO:0000259" key="7">
    <source>
        <dbReference type="Pfam" id="PF20684"/>
    </source>
</evidence>
<name>A0A8H3ETK9_9LECA</name>
<evidence type="ECO:0000256" key="4">
    <source>
        <dbReference type="ARBA" id="ARBA00023136"/>
    </source>
</evidence>
<dbReference type="AlphaFoldDB" id="A0A8H3ETK9"/>
<feature type="transmembrane region" description="Helical" evidence="6">
    <location>
        <begin position="18"/>
        <end position="40"/>
    </location>
</feature>
<keyword evidence="2 6" id="KW-0812">Transmembrane</keyword>
<evidence type="ECO:0000256" key="3">
    <source>
        <dbReference type="ARBA" id="ARBA00022989"/>
    </source>
</evidence>
<dbReference type="EMBL" id="CAJPDR010000048">
    <property type="protein sequence ID" value="CAF9911448.1"/>
    <property type="molecule type" value="Genomic_DNA"/>
</dbReference>
<sequence length="363" mass="39861">MSATLQQPPGARQNRGPAFLVVTLIFTIVASIVVTLRVYIRVWVKRTFGWDDGVIIFSLLLAIVSTTFNIPEVIAGYGQHIYHLSSHQLREALKWNYLATPLLVFSLAASKISISLLLLRVLKRTQANLKRYFPYAVIAILIIISVPSAGYCLGQCQPVSKLWNPTAPGHCLNPQIYVRLGYANGAINAFCDFALALFPITFVKDLHLPFHKKIVLGVLMSCGVVCGSLAVARTVLTGDLSVQSDITYVSVSSSLLAIIEENVSIIVACVPTLGPLFAFFRDRIKTLKSRRHHTQLEEIARSSKKEIPISLGSITDPVRPAVRYESSAEPFGRPYQGRYGSQTGLVPGIQKTTRVDVLLGDNA</sequence>
<evidence type="ECO:0000313" key="9">
    <source>
        <dbReference type="Proteomes" id="UP000664203"/>
    </source>
</evidence>
<feature type="transmembrane region" description="Helical" evidence="6">
    <location>
        <begin position="97"/>
        <end position="120"/>
    </location>
</feature>
<keyword evidence="3 6" id="KW-1133">Transmembrane helix</keyword>
<evidence type="ECO:0000256" key="5">
    <source>
        <dbReference type="ARBA" id="ARBA00038359"/>
    </source>
</evidence>
<evidence type="ECO:0000313" key="8">
    <source>
        <dbReference type="EMBL" id="CAF9911448.1"/>
    </source>
</evidence>
<organism evidence="8 9">
    <name type="scientific">Alectoria fallacina</name>
    <dbReference type="NCBI Taxonomy" id="1903189"/>
    <lineage>
        <taxon>Eukaryota</taxon>
        <taxon>Fungi</taxon>
        <taxon>Dikarya</taxon>
        <taxon>Ascomycota</taxon>
        <taxon>Pezizomycotina</taxon>
        <taxon>Lecanoromycetes</taxon>
        <taxon>OSLEUM clade</taxon>
        <taxon>Lecanoromycetidae</taxon>
        <taxon>Lecanorales</taxon>
        <taxon>Lecanorineae</taxon>
        <taxon>Parmeliaceae</taxon>
        <taxon>Alectoria</taxon>
    </lineage>
</organism>
<feature type="transmembrane region" description="Helical" evidence="6">
    <location>
        <begin position="256"/>
        <end position="280"/>
    </location>
</feature>
<feature type="transmembrane region" description="Helical" evidence="6">
    <location>
        <begin position="132"/>
        <end position="151"/>
    </location>
</feature>
<dbReference type="Proteomes" id="UP000664203">
    <property type="component" value="Unassembled WGS sequence"/>
</dbReference>
<reference evidence="8" key="1">
    <citation type="submission" date="2021-03" db="EMBL/GenBank/DDBJ databases">
        <authorList>
            <person name="Tagirdzhanova G."/>
        </authorList>
    </citation>
    <scope>NUCLEOTIDE SEQUENCE</scope>
</reference>
<dbReference type="PANTHER" id="PTHR33048:SF47">
    <property type="entry name" value="INTEGRAL MEMBRANE PROTEIN-RELATED"/>
    <property type="match status" value="1"/>
</dbReference>
<dbReference type="InterPro" id="IPR052337">
    <property type="entry name" value="SAT4-like"/>
</dbReference>
<dbReference type="OrthoDB" id="5022096at2759"/>
<gene>
    <name evidence="8" type="ORF">ALECFALPRED_007325</name>
</gene>
<feature type="transmembrane region" description="Helical" evidence="6">
    <location>
        <begin position="182"/>
        <end position="202"/>
    </location>
</feature>
<keyword evidence="4 6" id="KW-0472">Membrane</keyword>
<dbReference type="InterPro" id="IPR049326">
    <property type="entry name" value="Rhodopsin_dom_fungi"/>
</dbReference>
<comment type="similarity">
    <text evidence="5">Belongs to the SAT4 family.</text>
</comment>
<evidence type="ECO:0000256" key="2">
    <source>
        <dbReference type="ARBA" id="ARBA00022692"/>
    </source>
</evidence>
<dbReference type="Pfam" id="PF20684">
    <property type="entry name" value="Fung_rhodopsin"/>
    <property type="match status" value="1"/>
</dbReference>
<protein>
    <recommendedName>
        <fullName evidence="7">Rhodopsin domain-containing protein</fullName>
    </recommendedName>
</protein>
<evidence type="ECO:0000256" key="6">
    <source>
        <dbReference type="SAM" id="Phobius"/>
    </source>
</evidence>
<comment type="caution">
    <text evidence="8">The sequence shown here is derived from an EMBL/GenBank/DDBJ whole genome shotgun (WGS) entry which is preliminary data.</text>
</comment>
<evidence type="ECO:0000256" key="1">
    <source>
        <dbReference type="ARBA" id="ARBA00004141"/>
    </source>
</evidence>
<feature type="transmembrane region" description="Helical" evidence="6">
    <location>
        <begin position="52"/>
        <end position="77"/>
    </location>
</feature>
<feature type="transmembrane region" description="Helical" evidence="6">
    <location>
        <begin position="214"/>
        <end position="236"/>
    </location>
</feature>
<proteinExistence type="inferred from homology"/>
<comment type="subcellular location">
    <subcellularLocation>
        <location evidence="1">Membrane</location>
        <topology evidence="1">Multi-pass membrane protein</topology>
    </subcellularLocation>
</comment>